<dbReference type="HOGENOM" id="CLU_058809_1_0_3"/>
<dbReference type="EMBL" id="CP001344">
    <property type="protein sequence ID" value="ACL46564.1"/>
    <property type="molecule type" value="Genomic_DNA"/>
</dbReference>
<evidence type="ECO:0000256" key="1">
    <source>
        <dbReference type="SAM" id="MobiDB-lite"/>
    </source>
</evidence>
<feature type="compositionally biased region" description="Polar residues" evidence="1">
    <location>
        <begin position="365"/>
        <end position="374"/>
    </location>
</feature>
<protein>
    <recommendedName>
        <fullName evidence="2">YHYH domain-containing protein</fullName>
    </recommendedName>
</protein>
<dbReference type="InterPro" id="IPR025924">
    <property type="entry name" value="YHYH_dom"/>
</dbReference>
<feature type="region of interest" description="Disordered" evidence="1">
    <location>
        <begin position="301"/>
        <end position="374"/>
    </location>
</feature>
<dbReference type="AlphaFoldDB" id="B8HXL9"/>
<gene>
    <name evidence="3" type="ordered locus">Cyan7425_4251</name>
</gene>
<dbReference type="Pfam" id="PF14240">
    <property type="entry name" value="YHYH"/>
    <property type="match status" value="1"/>
</dbReference>
<reference evidence="3" key="1">
    <citation type="submission" date="2009-01" db="EMBL/GenBank/DDBJ databases">
        <title>Complete sequence of chromosome Cyanothece sp. PCC 7425.</title>
        <authorList>
            <consortium name="US DOE Joint Genome Institute"/>
            <person name="Lucas S."/>
            <person name="Copeland A."/>
            <person name="Lapidus A."/>
            <person name="Glavina del Rio T."/>
            <person name="Dalin E."/>
            <person name="Tice H."/>
            <person name="Bruce D."/>
            <person name="Goodwin L."/>
            <person name="Pitluck S."/>
            <person name="Sims D."/>
            <person name="Meineke L."/>
            <person name="Brettin T."/>
            <person name="Detter J.C."/>
            <person name="Han C."/>
            <person name="Larimer F."/>
            <person name="Land M."/>
            <person name="Hauser L."/>
            <person name="Kyrpides N."/>
            <person name="Ovchinnikova G."/>
            <person name="Liberton M."/>
            <person name="Stoeckel J."/>
            <person name="Banerjee A."/>
            <person name="Singh A."/>
            <person name="Page L."/>
            <person name="Sato H."/>
            <person name="Zhao L."/>
            <person name="Sherman L."/>
            <person name="Pakrasi H."/>
            <person name="Richardson P."/>
        </authorList>
    </citation>
    <scope>NUCLEOTIDE SEQUENCE</scope>
    <source>
        <strain evidence="3">PCC 7425</strain>
    </source>
</reference>
<sequence>MNFYSEQDKNQEVVSLDQPSATDRPPAWLLTPLSRRLVLLGGGFLATAFTTSLLGRKEIVIAQDHPLYSSQVKIYTQGGYRYIISNGIPNHQTGAFPNAHNPNAIQPQRYQFRVPLNPQVAAQITWRRLGRFGIALNGVLFDPGAAEFWNGDRNWQYEALTGHLNLGIDRNNAHVQPGGSYHYHGLPIGLIAKLGGGTRMLLIGYAADGFPVYSPYGYTDPKNARSPIKKIRSSYRLKSGQRNGGPGGTYDGTFGQDFAYIPGAGDLDECNGRFGVTPEYPQGIYHYYITASYPFIPRAFRGTPDSSFRPGPEPGAGQGPGRGPGQGGPPPNRPYPPFPPGQQPPFPPGQYPAFPPGQPPPLFTCTLSSHSISS</sequence>
<dbReference type="KEGG" id="cyn:Cyan7425_4251"/>
<dbReference type="eggNOG" id="ENOG502Z888">
    <property type="taxonomic scope" value="Bacteria"/>
</dbReference>
<proteinExistence type="predicted"/>
<feature type="compositionally biased region" description="Gly residues" evidence="1">
    <location>
        <begin position="314"/>
        <end position="326"/>
    </location>
</feature>
<evidence type="ECO:0000259" key="2">
    <source>
        <dbReference type="Pfam" id="PF14240"/>
    </source>
</evidence>
<feature type="compositionally biased region" description="Pro residues" evidence="1">
    <location>
        <begin position="327"/>
        <end position="362"/>
    </location>
</feature>
<name>B8HXL9_CYAP4</name>
<accession>B8HXL9</accession>
<feature type="compositionally biased region" description="Basic and acidic residues" evidence="1">
    <location>
        <begin position="1"/>
        <end position="11"/>
    </location>
</feature>
<evidence type="ECO:0000313" key="3">
    <source>
        <dbReference type="EMBL" id="ACL46564.1"/>
    </source>
</evidence>
<feature type="region of interest" description="Disordered" evidence="1">
    <location>
        <begin position="1"/>
        <end position="22"/>
    </location>
</feature>
<organism evidence="3">
    <name type="scientific">Cyanothece sp. (strain PCC 7425 / ATCC 29141)</name>
    <dbReference type="NCBI Taxonomy" id="395961"/>
    <lineage>
        <taxon>Bacteria</taxon>
        <taxon>Bacillati</taxon>
        <taxon>Cyanobacteriota</taxon>
        <taxon>Cyanophyceae</taxon>
        <taxon>Gomontiellales</taxon>
        <taxon>Cyanothecaceae</taxon>
        <taxon>Cyanothece</taxon>
    </lineage>
</organism>
<dbReference type="STRING" id="395961.Cyan7425_4251"/>
<feature type="domain" description="YHYH" evidence="2">
    <location>
        <begin position="111"/>
        <end position="302"/>
    </location>
</feature>